<proteinExistence type="predicted"/>
<sequence>MILASLVSFRATPLGRPIDYLHLHAHYAHILIVQARPQTVPFCFGSQVHLVSFLVALELSRPLSLSRKPILSLVGLFSLLSWPVLSSACFRSSFSISDHAWSTAFRKGCARVCARARASMGLRCCVLVAGCSIMACHDHRDPWRPRDGLWAVKQQDLSLG</sequence>
<dbReference type="AlphaFoldDB" id="A0A428QJ00"/>
<organism evidence="1 2">
    <name type="scientific">Fusarium duplospermum</name>
    <dbReference type="NCBI Taxonomy" id="1325734"/>
    <lineage>
        <taxon>Eukaryota</taxon>
        <taxon>Fungi</taxon>
        <taxon>Dikarya</taxon>
        <taxon>Ascomycota</taxon>
        <taxon>Pezizomycotina</taxon>
        <taxon>Sordariomycetes</taxon>
        <taxon>Hypocreomycetidae</taxon>
        <taxon>Hypocreales</taxon>
        <taxon>Nectriaceae</taxon>
        <taxon>Fusarium</taxon>
        <taxon>Fusarium solani species complex</taxon>
    </lineage>
</organism>
<dbReference type="Proteomes" id="UP000288168">
    <property type="component" value="Unassembled WGS sequence"/>
</dbReference>
<keyword evidence="2" id="KW-1185">Reference proteome</keyword>
<reference evidence="1 2" key="1">
    <citation type="submission" date="2017-06" db="EMBL/GenBank/DDBJ databases">
        <title>Comparative genomic analysis of Ambrosia Fusariam Clade fungi.</title>
        <authorList>
            <person name="Stajich J.E."/>
            <person name="Carrillo J."/>
            <person name="Kijimoto T."/>
            <person name="Eskalen A."/>
            <person name="O'Donnell K."/>
            <person name="Kasson M."/>
        </authorList>
    </citation>
    <scope>NUCLEOTIDE SEQUENCE [LARGE SCALE GENOMIC DNA]</scope>
    <source>
        <strain evidence="1 2">NRRL62584</strain>
    </source>
</reference>
<evidence type="ECO:0000313" key="1">
    <source>
        <dbReference type="EMBL" id="RSL65256.1"/>
    </source>
</evidence>
<evidence type="ECO:0000313" key="2">
    <source>
        <dbReference type="Proteomes" id="UP000288168"/>
    </source>
</evidence>
<protein>
    <submittedName>
        <fullName evidence="1">Uncharacterized protein</fullName>
    </submittedName>
</protein>
<accession>A0A428QJ00</accession>
<comment type="caution">
    <text evidence="1">The sequence shown here is derived from an EMBL/GenBank/DDBJ whole genome shotgun (WGS) entry which is preliminary data.</text>
</comment>
<dbReference type="EMBL" id="NKCI01000030">
    <property type="protein sequence ID" value="RSL65256.1"/>
    <property type="molecule type" value="Genomic_DNA"/>
</dbReference>
<gene>
    <name evidence="1" type="ORF">CEP54_004353</name>
</gene>
<name>A0A428QJ00_9HYPO</name>